<gene>
    <name evidence="1" type="ORF">METZ01_LOCUS255934</name>
</gene>
<dbReference type="EMBL" id="UINC01069587">
    <property type="protein sequence ID" value="SVC03080.1"/>
    <property type="molecule type" value="Genomic_DNA"/>
</dbReference>
<protein>
    <recommendedName>
        <fullName evidence="2">Methyltransferase domain-containing protein</fullName>
    </recommendedName>
</protein>
<evidence type="ECO:0008006" key="2">
    <source>
        <dbReference type="Google" id="ProtNLM"/>
    </source>
</evidence>
<reference evidence="1" key="1">
    <citation type="submission" date="2018-05" db="EMBL/GenBank/DDBJ databases">
        <authorList>
            <person name="Lanie J.A."/>
            <person name="Ng W.-L."/>
            <person name="Kazmierczak K.M."/>
            <person name="Andrzejewski T.M."/>
            <person name="Davidsen T.M."/>
            <person name="Wayne K.J."/>
            <person name="Tettelin H."/>
            <person name="Glass J.I."/>
            <person name="Rusch D."/>
            <person name="Podicherti R."/>
            <person name="Tsui H.-C.T."/>
            <person name="Winkler M.E."/>
        </authorList>
    </citation>
    <scope>NUCLEOTIDE SEQUENCE</scope>
</reference>
<dbReference type="InterPro" id="IPR029063">
    <property type="entry name" value="SAM-dependent_MTases_sf"/>
</dbReference>
<organism evidence="1">
    <name type="scientific">marine metagenome</name>
    <dbReference type="NCBI Taxonomy" id="408172"/>
    <lineage>
        <taxon>unclassified sequences</taxon>
        <taxon>metagenomes</taxon>
        <taxon>ecological metagenomes</taxon>
    </lineage>
</organism>
<accession>A0A382ITR1</accession>
<sequence length="218" mass="25975">MKKRDKQKRREEKFALAIGLKYANDWKDHWKDHQALIDKEDMNTKFLSIDNRLESYFATINRKKNVRKLLDIGCGLAFVPEMFQRKYNTKLYLLDGDSETNDKLKFRDVSFGQASSFKYYNEKSYLMKSYFERELDFEFIDADRPIIDVKIKFDIITSFKSCGFHYPLSSYKTLIRRHSYKKTKLFFDLRKGSIPGDVIINDILFEDAKSILADIKFK</sequence>
<dbReference type="SUPFAM" id="SSF53335">
    <property type="entry name" value="S-adenosyl-L-methionine-dependent methyltransferases"/>
    <property type="match status" value="1"/>
</dbReference>
<evidence type="ECO:0000313" key="1">
    <source>
        <dbReference type="EMBL" id="SVC03080.1"/>
    </source>
</evidence>
<dbReference type="AlphaFoldDB" id="A0A382ITR1"/>
<proteinExistence type="predicted"/>
<name>A0A382ITR1_9ZZZZ</name>